<dbReference type="GO" id="GO:0003700">
    <property type="term" value="F:DNA-binding transcription factor activity"/>
    <property type="evidence" value="ECO:0007669"/>
    <property type="project" value="TreeGrafter"/>
</dbReference>
<dbReference type="InterPro" id="IPR023772">
    <property type="entry name" value="DNA-bd_HTH_TetR-type_CS"/>
</dbReference>
<evidence type="ECO:0000256" key="1">
    <source>
        <dbReference type="ARBA" id="ARBA00023015"/>
    </source>
</evidence>
<dbReference type="Proteomes" id="UP001149140">
    <property type="component" value="Unassembled WGS sequence"/>
</dbReference>
<feature type="DNA-binding region" description="H-T-H motif" evidence="4">
    <location>
        <begin position="15"/>
        <end position="34"/>
    </location>
</feature>
<keyword evidence="3" id="KW-0804">Transcription</keyword>
<dbReference type="InterPro" id="IPR001647">
    <property type="entry name" value="HTH_TetR"/>
</dbReference>
<keyword evidence="2 4" id="KW-0238">DNA-binding</keyword>
<evidence type="ECO:0000256" key="4">
    <source>
        <dbReference type="PROSITE-ProRule" id="PRU00335"/>
    </source>
</evidence>
<organism evidence="6 7">
    <name type="scientific">Solirubrobacter ginsenosidimutans</name>
    <dbReference type="NCBI Taxonomy" id="490573"/>
    <lineage>
        <taxon>Bacteria</taxon>
        <taxon>Bacillati</taxon>
        <taxon>Actinomycetota</taxon>
        <taxon>Thermoleophilia</taxon>
        <taxon>Solirubrobacterales</taxon>
        <taxon>Solirubrobacteraceae</taxon>
        <taxon>Solirubrobacter</taxon>
    </lineage>
</organism>
<keyword evidence="7" id="KW-1185">Reference proteome</keyword>
<evidence type="ECO:0000313" key="7">
    <source>
        <dbReference type="Proteomes" id="UP001149140"/>
    </source>
</evidence>
<dbReference type="PANTHER" id="PTHR30055:SF234">
    <property type="entry name" value="HTH-TYPE TRANSCRIPTIONAL REGULATOR BETI"/>
    <property type="match status" value="1"/>
</dbReference>
<dbReference type="InterPro" id="IPR009057">
    <property type="entry name" value="Homeodomain-like_sf"/>
</dbReference>
<dbReference type="SUPFAM" id="SSF46689">
    <property type="entry name" value="Homeodomain-like"/>
    <property type="match status" value="1"/>
</dbReference>
<feature type="domain" description="HTH tetR-type" evidence="5">
    <location>
        <begin position="1"/>
        <end position="52"/>
    </location>
</feature>
<dbReference type="InterPro" id="IPR050109">
    <property type="entry name" value="HTH-type_TetR-like_transc_reg"/>
</dbReference>
<evidence type="ECO:0000259" key="5">
    <source>
        <dbReference type="PROSITE" id="PS50977"/>
    </source>
</evidence>
<evidence type="ECO:0000313" key="6">
    <source>
        <dbReference type="EMBL" id="MDA0161197.1"/>
    </source>
</evidence>
<dbReference type="RefSeq" id="WP_270040388.1">
    <property type="nucleotide sequence ID" value="NZ_JAPDOD010000009.1"/>
</dbReference>
<name>A0A9X3MT69_9ACTN</name>
<keyword evidence="1" id="KW-0805">Transcription regulation</keyword>
<dbReference type="EMBL" id="JAPDOD010000009">
    <property type="protein sequence ID" value="MDA0161197.1"/>
    <property type="molecule type" value="Genomic_DNA"/>
</dbReference>
<accession>A0A9X3MT69</accession>
<dbReference type="GO" id="GO:0000976">
    <property type="term" value="F:transcription cis-regulatory region binding"/>
    <property type="evidence" value="ECO:0007669"/>
    <property type="project" value="TreeGrafter"/>
</dbReference>
<dbReference type="Gene3D" id="1.10.357.10">
    <property type="entry name" value="Tetracycline Repressor, domain 2"/>
    <property type="match status" value="1"/>
</dbReference>
<protein>
    <submittedName>
        <fullName evidence="6">TetR/AcrR family transcriptional regulator</fullName>
    </submittedName>
</protein>
<dbReference type="AlphaFoldDB" id="A0A9X3MT69"/>
<dbReference type="PROSITE" id="PS50977">
    <property type="entry name" value="HTH_TETR_2"/>
    <property type="match status" value="1"/>
</dbReference>
<dbReference type="Gene3D" id="1.10.10.60">
    <property type="entry name" value="Homeodomain-like"/>
    <property type="match status" value="1"/>
</dbReference>
<dbReference type="PANTHER" id="PTHR30055">
    <property type="entry name" value="HTH-TYPE TRANSCRIPTIONAL REGULATOR RUTR"/>
    <property type="match status" value="1"/>
</dbReference>
<gene>
    <name evidence="6" type="ORF">OM076_13040</name>
</gene>
<comment type="caution">
    <text evidence="6">The sequence shown here is derived from an EMBL/GenBank/DDBJ whole genome shotgun (WGS) entry which is preliminary data.</text>
</comment>
<sequence length="189" mass="19910">MALELFARDGFAATTLAAIAEGAEVSPRTVSTYFPSKEGIVFAAYEDAIARLVTRLAAREPGACVVATVGDWARVEASLQDPVSSATVRARVTDGPDFARLRQAAIARDPDLWALERGHVRPLTDAVATAFAEEFAIPADSLAVRLAAETTTVALLEANARAARGDSPFNALLDDVLAFVRGGVAALRK</sequence>
<dbReference type="Pfam" id="PF00440">
    <property type="entry name" value="TetR_N"/>
    <property type="match status" value="1"/>
</dbReference>
<evidence type="ECO:0000256" key="3">
    <source>
        <dbReference type="ARBA" id="ARBA00023163"/>
    </source>
</evidence>
<proteinExistence type="predicted"/>
<evidence type="ECO:0000256" key="2">
    <source>
        <dbReference type="ARBA" id="ARBA00023125"/>
    </source>
</evidence>
<reference evidence="6" key="1">
    <citation type="submission" date="2022-10" db="EMBL/GenBank/DDBJ databases">
        <title>The WGS of Solirubrobacter ginsenosidimutans DSM 21036.</title>
        <authorList>
            <person name="Jiang Z."/>
        </authorList>
    </citation>
    <scope>NUCLEOTIDE SEQUENCE</scope>
    <source>
        <strain evidence="6">DSM 21036</strain>
    </source>
</reference>
<dbReference type="PROSITE" id="PS01081">
    <property type="entry name" value="HTH_TETR_1"/>
    <property type="match status" value="1"/>
</dbReference>